<proteinExistence type="predicted"/>
<name>A0A371HKD4_MUCPR</name>
<dbReference type="InterPro" id="IPR021109">
    <property type="entry name" value="Peptidase_aspartic_dom_sf"/>
</dbReference>
<reference evidence="1" key="1">
    <citation type="submission" date="2018-05" db="EMBL/GenBank/DDBJ databases">
        <title>Draft genome of Mucuna pruriens seed.</title>
        <authorList>
            <person name="Nnadi N.E."/>
            <person name="Vos R."/>
            <person name="Hasami M.H."/>
            <person name="Devisetty U.K."/>
            <person name="Aguiy J.C."/>
        </authorList>
    </citation>
    <scope>NUCLEOTIDE SEQUENCE [LARGE SCALE GENOMIC DNA]</scope>
    <source>
        <strain evidence="1">JCA_2017</strain>
    </source>
</reference>
<dbReference type="PANTHER" id="PTHR33067:SF9">
    <property type="entry name" value="RNA-DIRECTED DNA POLYMERASE"/>
    <property type="match status" value="1"/>
</dbReference>
<accession>A0A371HKD4</accession>
<sequence>MVVNSINNCEGSTQTRDTTLCKTYLKTTKDINHHLHSKNNNLSSMYNKISQVTFNSNKMCLPQFRILQIQIGQLATIVNQLQSKGSGQIPSQTIIRPQVNATSKTAKGKATQTIINAPDIDNSTRCIPLPFPRRVVQARKSEIDDELLQTFSKFHKELCINKRKKLKGDVEVGRNVYALIKSEQVLTLIQPAMPKKCSDLGTFSISYTIGKCNFDVMLDLGTSINVMPSSLYKSLRLGALEPTSVVIQLAKQEHCTSTWHFGRYVGAIDFYVLYMKDELSSKGPKLILGRPFLKTTRTNIDVHARTHFMEFGDNRVEYNIFEAMKHPIENHLVFYLDVIDQLGHDYINLHYEFPDFDYFTNCDCTCTRLNECPICTKISSAINVEQKERLFQSLKKLRDFYEHLVKHSTSNRGHAPIVSIKDLLEEETLCLGMEGIKKVMPMEKDHCLLTPYNLHLCCEPSFFEGVKQAMKRLGNGIHGEQDFVSKNLKLYEDFIVEHSLYMLEHDRLDISSLDVGNGNRSHLQLRLEASQPDEANSAMPTPLLVVRCRLCSRMPTLVRPTLDAYSHLFGSLLASKTKSALVNSNTWTIGN</sequence>
<feature type="non-terminal residue" evidence="1">
    <location>
        <position position="1"/>
    </location>
</feature>
<evidence type="ECO:0000313" key="2">
    <source>
        <dbReference type="Proteomes" id="UP000257109"/>
    </source>
</evidence>
<comment type="caution">
    <text evidence="1">The sequence shown here is derived from an EMBL/GenBank/DDBJ whole genome shotgun (WGS) entry which is preliminary data.</text>
</comment>
<dbReference type="OrthoDB" id="1744168at2759"/>
<dbReference type="EMBL" id="QJKJ01002369">
    <property type="protein sequence ID" value="RDY03172.1"/>
    <property type="molecule type" value="Genomic_DNA"/>
</dbReference>
<organism evidence="1 2">
    <name type="scientific">Mucuna pruriens</name>
    <name type="common">Velvet bean</name>
    <name type="synonym">Dolichos pruriens</name>
    <dbReference type="NCBI Taxonomy" id="157652"/>
    <lineage>
        <taxon>Eukaryota</taxon>
        <taxon>Viridiplantae</taxon>
        <taxon>Streptophyta</taxon>
        <taxon>Embryophyta</taxon>
        <taxon>Tracheophyta</taxon>
        <taxon>Spermatophyta</taxon>
        <taxon>Magnoliopsida</taxon>
        <taxon>eudicotyledons</taxon>
        <taxon>Gunneridae</taxon>
        <taxon>Pentapetalae</taxon>
        <taxon>rosids</taxon>
        <taxon>fabids</taxon>
        <taxon>Fabales</taxon>
        <taxon>Fabaceae</taxon>
        <taxon>Papilionoideae</taxon>
        <taxon>50 kb inversion clade</taxon>
        <taxon>NPAAA clade</taxon>
        <taxon>indigoferoid/millettioid clade</taxon>
        <taxon>Phaseoleae</taxon>
        <taxon>Mucuna</taxon>
    </lineage>
</organism>
<gene>
    <name evidence="1" type="ORF">CR513_13280</name>
</gene>
<dbReference type="AlphaFoldDB" id="A0A371HKD4"/>
<protein>
    <submittedName>
        <fullName evidence="1">Uncharacterized protein</fullName>
    </submittedName>
</protein>
<dbReference type="Gene3D" id="2.40.70.10">
    <property type="entry name" value="Acid Proteases"/>
    <property type="match status" value="1"/>
</dbReference>
<dbReference type="PANTHER" id="PTHR33067">
    <property type="entry name" value="RNA-DIRECTED DNA POLYMERASE-RELATED"/>
    <property type="match status" value="1"/>
</dbReference>
<dbReference type="CDD" id="cd00303">
    <property type="entry name" value="retropepsin_like"/>
    <property type="match status" value="1"/>
</dbReference>
<dbReference type="Proteomes" id="UP000257109">
    <property type="component" value="Unassembled WGS sequence"/>
</dbReference>
<keyword evidence="2" id="KW-1185">Reference proteome</keyword>
<evidence type="ECO:0000313" key="1">
    <source>
        <dbReference type="EMBL" id="RDY03172.1"/>
    </source>
</evidence>